<accession>A0A6P0GM18</accession>
<evidence type="ECO:0000313" key="3">
    <source>
        <dbReference type="Proteomes" id="UP000471126"/>
    </source>
</evidence>
<organism evidence="2 3">
    <name type="scientific">Geodermatophilus normandii</name>
    <dbReference type="NCBI Taxonomy" id="1137989"/>
    <lineage>
        <taxon>Bacteria</taxon>
        <taxon>Bacillati</taxon>
        <taxon>Actinomycetota</taxon>
        <taxon>Actinomycetes</taxon>
        <taxon>Geodermatophilales</taxon>
        <taxon>Geodermatophilaceae</taxon>
        <taxon>Geodermatophilus</taxon>
    </lineage>
</organism>
<dbReference type="SUPFAM" id="SSF51735">
    <property type="entry name" value="NAD(P)-binding Rossmann-fold domains"/>
    <property type="match status" value="1"/>
</dbReference>
<dbReference type="InterPro" id="IPR051604">
    <property type="entry name" value="Ergot_Alk_Oxidoreductase"/>
</dbReference>
<reference evidence="2 3" key="1">
    <citation type="submission" date="2019-12" db="EMBL/GenBank/DDBJ databases">
        <title>WGS of CPCC 203550 I12A-02606.</title>
        <authorList>
            <person name="Jiang Z."/>
        </authorList>
    </citation>
    <scope>NUCLEOTIDE SEQUENCE [LARGE SCALE GENOMIC DNA]</scope>
    <source>
        <strain evidence="2 3">I12A-02606</strain>
    </source>
</reference>
<feature type="domain" description="NmrA-like" evidence="1">
    <location>
        <begin position="2"/>
        <end position="239"/>
    </location>
</feature>
<protein>
    <submittedName>
        <fullName evidence="2">NAD(P)H-binding protein</fullName>
    </submittedName>
</protein>
<gene>
    <name evidence="2" type="ORF">GCU54_20245</name>
</gene>
<dbReference type="InterPro" id="IPR036291">
    <property type="entry name" value="NAD(P)-bd_dom_sf"/>
</dbReference>
<dbReference type="PANTHER" id="PTHR43162">
    <property type="match status" value="1"/>
</dbReference>
<proteinExistence type="predicted"/>
<dbReference type="Pfam" id="PF05368">
    <property type="entry name" value="NmrA"/>
    <property type="match status" value="1"/>
</dbReference>
<name>A0A6P0GM18_9ACTN</name>
<dbReference type="PANTHER" id="PTHR43162:SF1">
    <property type="entry name" value="PRESTALK A DIFFERENTIATION PROTEIN A"/>
    <property type="match status" value="1"/>
</dbReference>
<evidence type="ECO:0000313" key="2">
    <source>
        <dbReference type="EMBL" id="NEM08306.1"/>
    </source>
</evidence>
<dbReference type="Proteomes" id="UP000471126">
    <property type="component" value="Unassembled WGS sequence"/>
</dbReference>
<dbReference type="Gene3D" id="3.90.25.10">
    <property type="entry name" value="UDP-galactose 4-epimerase, domain 1"/>
    <property type="match status" value="1"/>
</dbReference>
<evidence type="ECO:0000259" key="1">
    <source>
        <dbReference type="Pfam" id="PF05368"/>
    </source>
</evidence>
<dbReference type="EMBL" id="JAAGWE010000037">
    <property type="protein sequence ID" value="NEM08306.1"/>
    <property type="molecule type" value="Genomic_DNA"/>
</dbReference>
<dbReference type="InterPro" id="IPR008030">
    <property type="entry name" value="NmrA-like"/>
</dbReference>
<dbReference type="RefSeq" id="WP_163478399.1">
    <property type="nucleotide sequence ID" value="NZ_JAAGWE010000037.1"/>
</dbReference>
<sequence>MTIVVTTPTGNVGSRVTRLLVQAGVRPRLLLRDPARLEPGLRAHVDAVPVDLTDRDAVLRATEGATALYWVCPPTGADDPVAAAAELGETAARAVSTHGIGHTVFQSSVGAEKRSGAGDIDGLAHTEEALDAASDTTGAAVCHLRCGYFTTNLLMDVDDLRAGVLRTPWDLDAPMPWVDPRDDGDVAAARLLAADWTGRQVQAVHGPADLTWHEVAEVVSTATGHPVRAERISDDDLRAGLTAAGLTQRQVEAVVGMAAGLRDLEPEDPRTVLTSTPTTLAAWAHEHLRPLLAA</sequence>
<dbReference type="Gene3D" id="3.40.50.720">
    <property type="entry name" value="NAD(P)-binding Rossmann-like Domain"/>
    <property type="match status" value="1"/>
</dbReference>
<comment type="caution">
    <text evidence="2">The sequence shown here is derived from an EMBL/GenBank/DDBJ whole genome shotgun (WGS) entry which is preliminary data.</text>
</comment>
<dbReference type="AlphaFoldDB" id="A0A6P0GM18"/>